<name>A0A1S1PRP0_9ACTN</name>
<reference evidence="2" key="1">
    <citation type="submission" date="2016-07" db="EMBL/GenBank/DDBJ databases">
        <title>Frankia sp. NRRL B-16219 Genome sequencing.</title>
        <authorList>
            <person name="Ghodhbane-Gtari F."/>
            <person name="Swanson E."/>
            <person name="Gueddou A."/>
            <person name="Louati M."/>
            <person name="Nouioui I."/>
            <person name="Hezbri K."/>
            <person name="Abebe-Akele F."/>
            <person name="Simpson S."/>
            <person name="Morris K."/>
            <person name="Thomas K."/>
            <person name="Gtari M."/>
            <person name="Tisa L.S."/>
        </authorList>
    </citation>
    <scope>NUCLEOTIDE SEQUENCE [LARGE SCALE GENOMIC DNA]</scope>
    <source>
        <strain evidence="2">NRRL B-16219</strain>
    </source>
</reference>
<sequence>MTAFFVVLTVALISVTGLVVDGGLALNRKAAAISLAAEAARAGAQGLDLETYRSSGIVQLDRAAARRRAEQYLAGSGAQGTVTATAAMVTVTVTVAVATQLLGIVGVDTLTVTGQATAAPIHGVTAPSGPGATR</sequence>
<proteinExistence type="predicted"/>
<organism evidence="1 2">
    <name type="scientific">Parafrankia soli</name>
    <dbReference type="NCBI Taxonomy" id="2599596"/>
    <lineage>
        <taxon>Bacteria</taxon>
        <taxon>Bacillati</taxon>
        <taxon>Actinomycetota</taxon>
        <taxon>Actinomycetes</taxon>
        <taxon>Frankiales</taxon>
        <taxon>Frankiaceae</taxon>
        <taxon>Parafrankia</taxon>
    </lineage>
</organism>
<protein>
    <submittedName>
        <fullName evidence="1">Uncharacterized protein</fullName>
    </submittedName>
</protein>
<comment type="caution">
    <text evidence="1">The sequence shown here is derived from an EMBL/GenBank/DDBJ whole genome shotgun (WGS) entry which is preliminary data.</text>
</comment>
<accession>A0A1S1PRP0</accession>
<keyword evidence="2" id="KW-1185">Reference proteome</keyword>
<dbReference type="AlphaFoldDB" id="A0A1S1PRP0"/>
<evidence type="ECO:0000313" key="2">
    <source>
        <dbReference type="Proteomes" id="UP000179769"/>
    </source>
</evidence>
<evidence type="ECO:0000313" key="1">
    <source>
        <dbReference type="EMBL" id="OHV23997.1"/>
    </source>
</evidence>
<dbReference type="Proteomes" id="UP000179769">
    <property type="component" value="Unassembled WGS sequence"/>
</dbReference>
<dbReference type="EMBL" id="MAXA01000237">
    <property type="protein sequence ID" value="OHV23997.1"/>
    <property type="molecule type" value="Genomic_DNA"/>
</dbReference>
<gene>
    <name evidence="1" type="ORF">BBK14_23670</name>
</gene>